<dbReference type="GO" id="GO:0005886">
    <property type="term" value="C:plasma membrane"/>
    <property type="evidence" value="ECO:0007669"/>
    <property type="project" value="TreeGrafter"/>
</dbReference>
<evidence type="ECO:0000256" key="4">
    <source>
        <dbReference type="ARBA" id="ARBA00022989"/>
    </source>
</evidence>
<name>A0A0D2CL41_9EURO</name>
<feature type="transmembrane region" description="Helical" evidence="7">
    <location>
        <begin position="135"/>
        <end position="158"/>
    </location>
</feature>
<feature type="transmembrane region" description="Helical" evidence="7">
    <location>
        <begin position="211"/>
        <end position="230"/>
    </location>
</feature>
<feature type="region of interest" description="Disordered" evidence="6">
    <location>
        <begin position="1"/>
        <end position="35"/>
    </location>
</feature>
<evidence type="ECO:0000256" key="5">
    <source>
        <dbReference type="ARBA" id="ARBA00023136"/>
    </source>
</evidence>
<dbReference type="Gene3D" id="1.20.1250.20">
    <property type="entry name" value="MFS general substrate transporter like domains"/>
    <property type="match status" value="1"/>
</dbReference>
<dbReference type="PANTHER" id="PTHR23501">
    <property type="entry name" value="MAJOR FACILITATOR SUPERFAMILY"/>
    <property type="match status" value="1"/>
</dbReference>
<sequence length="765" mass="84723">MANSSESPTEGTGLLQPGSDHQSQPETGRESPAGWWGRNGRALPSAFLAAFVIGVNEGYTKNTNTTYIGKDMGEMQDGVIIVLLPTVASALVPPLVPFLRRNLSRSSSMLIGPLAMAVGFLGSGTAGVMGSPRPLWLIALWQCISTFGIGLLNLLTYLAIREATESSPGYAHYRACYQIIMTSGMVVGALGGPAIIRYFEQTAFATALRPWQFPFLLEFIFVLGLFWVIYSNPGSREEDGLVSESVWSGLLETVCAVLLTGTPATLCSILILWDMPVSYFVMAFILWLIFATLLISLRFETTSLYPVNVVGSRQVRLLVGARATASVMVQTLQYRLPLYFQIRMMIEAGPDKQRSHLVAGSRRQGLNTEVGSFHFPDDYMLPVHSLGILLGEFGAAAAIKQLGRESTPLAGSLLAYFTLVQLFGHGITGSLTGASLGPIAITLFAGIANGSADNCLSSFLFAAVGERDRPAAEALSSQAGNIVSAMALAYAPLRYESLLRDGLARAYGEKEGQKFADVALKDISAVDSFPSGPRYITLQYARNGIESKIWEVDLVLLADYGNAKYIDYLVSIKYISSINDIDDIDYINSLNHIYIVSENNDVESVNINPVNDVHSPNHINLFNHANFINSFHFNYINCIIYTYNVNHLDDVNAVNDLNYINPINRINYIDYINNVENFKHINYIINVYNVNHVNHIDDNNYFHSINCIKHIDNINNIIYNHDNHDISSSTTSNHISIMQWPSISSLFWREWWLLLLQRTQRWPDT</sequence>
<feature type="transmembrane region" description="Helical" evidence="7">
    <location>
        <begin position="110"/>
        <end position="129"/>
    </location>
</feature>
<dbReference type="InterPro" id="IPR036259">
    <property type="entry name" value="MFS_trans_sf"/>
</dbReference>
<evidence type="ECO:0000313" key="8">
    <source>
        <dbReference type="EMBL" id="KIW24289.1"/>
    </source>
</evidence>
<organism evidence="8 9">
    <name type="scientific">Cladophialophora immunda</name>
    <dbReference type="NCBI Taxonomy" id="569365"/>
    <lineage>
        <taxon>Eukaryota</taxon>
        <taxon>Fungi</taxon>
        <taxon>Dikarya</taxon>
        <taxon>Ascomycota</taxon>
        <taxon>Pezizomycotina</taxon>
        <taxon>Eurotiomycetes</taxon>
        <taxon>Chaetothyriomycetidae</taxon>
        <taxon>Chaetothyriales</taxon>
        <taxon>Herpotrichiellaceae</taxon>
        <taxon>Cladophialophora</taxon>
    </lineage>
</organism>
<dbReference type="EMBL" id="KN847045">
    <property type="protein sequence ID" value="KIW24289.1"/>
    <property type="molecule type" value="Genomic_DNA"/>
</dbReference>
<gene>
    <name evidence="8" type="ORF">PV07_10016</name>
</gene>
<accession>A0A0D2CL41</accession>
<proteinExistence type="predicted"/>
<reference evidence="8 9" key="1">
    <citation type="submission" date="2015-01" db="EMBL/GenBank/DDBJ databases">
        <title>The Genome Sequence of Cladophialophora immunda CBS83496.</title>
        <authorList>
            <consortium name="The Broad Institute Genomics Platform"/>
            <person name="Cuomo C."/>
            <person name="de Hoog S."/>
            <person name="Gorbushina A."/>
            <person name="Stielow B."/>
            <person name="Teixiera M."/>
            <person name="Abouelleil A."/>
            <person name="Chapman S.B."/>
            <person name="Priest M."/>
            <person name="Young S.K."/>
            <person name="Wortman J."/>
            <person name="Nusbaum C."/>
            <person name="Birren B."/>
        </authorList>
    </citation>
    <scope>NUCLEOTIDE SEQUENCE [LARGE SCALE GENOMIC DNA]</scope>
    <source>
        <strain evidence="8 9">CBS 83496</strain>
    </source>
</reference>
<dbReference type="GO" id="GO:0022857">
    <property type="term" value="F:transmembrane transporter activity"/>
    <property type="evidence" value="ECO:0007669"/>
    <property type="project" value="TreeGrafter"/>
</dbReference>
<feature type="transmembrane region" description="Helical" evidence="7">
    <location>
        <begin position="250"/>
        <end position="273"/>
    </location>
</feature>
<evidence type="ECO:0000256" key="6">
    <source>
        <dbReference type="SAM" id="MobiDB-lite"/>
    </source>
</evidence>
<keyword evidence="4 7" id="KW-1133">Transmembrane helix</keyword>
<dbReference type="AlphaFoldDB" id="A0A0D2CL41"/>
<protein>
    <submittedName>
        <fullName evidence="8">Uncharacterized protein</fullName>
    </submittedName>
</protein>
<keyword evidence="3 7" id="KW-0812">Transmembrane</keyword>
<dbReference type="RefSeq" id="XP_016244505.1">
    <property type="nucleotide sequence ID" value="XM_016397314.1"/>
</dbReference>
<evidence type="ECO:0000313" key="9">
    <source>
        <dbReference type="Proteomes" id="UP000054466"/>
    </source>
</evidence>
<feature type="transmembrane region" description="Helical" evidence="7">
    <location>
        <begin position="79"/>
        <end position="98"/>
    </location>
</feature>
<feature type="transmembrane region" description="Helical" evidence="7">
    <location>
        <begin position="279"/>
        <end position="297"/>
    </location>
</feature>
<keyword evidence="5 7" id="KW-0472">Membrane</keyword>
<comment type="subcellular location">
    <subcellularLocation>
        <location evidence="1">Endomembrane system</location>
        <topology evidence="1">Multi-pass membrane protein</topology>
    </subcellularLocation>
</comment>
<evidence type="ECO:0000256" key="3">
    <source>
        <dbReference type="ARBA" id="ARBA00022692"/>
    </source>
</evidence>
<dbReference type="GO" id="GO:0012505">
    <property type="term" value="C:endomembrane system"/>
    <property type="evidence" value="ECO:0007669"/>
    <property type="project" value="UniProtKB-SubCell"/>
</dbReference>
<dbReference type="HOGENOM" id="CLU_364838_0_0_1"/>
<keyword evidence="2" id="KW-0813">Transport</keyword>
<dbReference type="SUPFAM" id="SSF103473">
    <property type="entry name" value="MFS general substrate transporter"/>
    <property type="match status" value="1"/>
</dbReference>
<evidence type="ECO:0000256" key="7">
    <source>
        <dbReference type="SAM" id="Phobius"/>
    </source>
</evidence>
<dbReference type="Proteomes" id="UP000054466">
    <property type="component" value="Unassembled WGS sequence"/>
</dbReference>
<dbReference type="PANTHER" id="PTHR23501:SF191">
    <property type="entry name" value="VACUOLAR BASIC AMINO ACID TRANSPORTER 4"/>
    <property type="match status" value="1"/>
</dbReference>
<keyword evidence="9" id="KW-1185">Reference proteome</keyword>
<feature type="transmembrane region" description="Helical" evidence="7">
    <location>
        <begin position="179"/>
        <end position="199"/>
    </location>
</feature>
<dbReference type="VEuPathDB" id="FungiDB:PV07_10016"/>
<feature type="compositionally biased region" description="Polar residues" evidence="6">
    <location>
        <begin position="1"/>
        <end position="10"/>
    </location>
</feature>
<dbReference type="GeneID" id="27349210"/>
<evidence type="ECO:0000256" key="2">
    <source>
        <dbReference type="ARBA" id="ARBA00022448"/>
    </source>
</evidence>
<evidence type="ECO:0000256" key="1">
    <source>
        <dbReference type="ARBA" id="ARBA00004127"/>
    </source>
</evidence>